<comment type="caution">
    <text evidence="2">The sequence shown here is derived from an EMBL/GenBank/DDBJ whole genome shotgun (WGS) entry which is preliminary data.</text>
</comment>
<feature type="transmembrane region" description="Helical" evidence="1">
    <location>
        <begin position="289"/>
        <end position="310"/>
    </location>
</feature>
<keyword evidence="3" id="KW-1185">Reference proteome</keyword>
<keyword evidence="1" id="KW-1133">Transmembrane helix</keyword>
<reference evidence="2 3" key="1">
    <citation type="submission" date="2020-04" db="EMBL/GenBank/DDBJ databases">
        <authorList>
            <person name="Alioto T."/>
            <person name="Alioto T."/>
            <person name="Gomez Garrido J."/>
        </authorList>
    </citation>
    <scope>NUCLEOTIDE SEQUENCE [LARGE SCALE GENOMIC DNA]</scope>
</reference>
<dbReference type="Gene3D" id="1.20.120.1760">
    <property type="match status" value="1"/>
</dbReference>
<dbReference type="InterPro" id="IPR043130">
    <property type="entry name" value="CDP-OH_PTrfase_TM_dom"/>
</dbReference>
<dbReference type="GO" id="GO:0016780">
    <property type="term" value="F:phosphotransferase activity, for other substituted phosphate groups"/>
    <property type="evidence" value="ECO:0007669"/>
    <property type="project" value="InterPro"/>
</dbReference>
<dbReference type="Pfam" id="PF01066">
    <property type="entry name" value="CDP-OH_P_transf"/>
    <property type="match status" value="1"/>
</dbReference>
<gene>
    <name evidence="2" type="ORF">CLODIP_2_CD00010</name>
</gene>
<dbReference type="Proteomes" id="UP000494165">
    <property type="component" value="Unassembled WGS sequence"/>
</dbReference>
<dbReference type="GO" id="GO:0016020">
    <property type="term" value="C:membrane"/>
    <property type="evidence" value="ECO:0007669"/>
    <property type="project" value="InterPro"/>
</dbReference>
<organism evidence="2 3">
    <name type="scientific">Cloeon dipterum</name>
    <dbReference type="NCBI Taxonomy" id="197152"/>
    <lineage>
        <taxon>Eukaryota</taxon>
        <taxon>Metazoa</taxon>
        <taxon>Ecdysozoa</taxon>
        <taxon>Arthropoda</taxon>
        <taxon>Hexapoda</taxon>
        <taxon>Insecta</taxon>
        <taxon>Pterygota</taxon>
        <taxon>Palaeoptera</taxon>
        <taxon>Ephemeroptera</taxon>
        <taxon>Pisciforma</taxon>
        <taxon>Baetidae</taxon>
        <taxon>Cloeon</taxon>
    </lineage>
</organism>
<accession>A0A8S1DLC9</accession>
<dbReference type="OrthoDB" id="10253254at2759"/>
<evidence type="ECO:0000256" key="1">
    <source>
        <dbReference type="SAM" id="Phobius"/>
    </source>
</evidence>
<dbReference type="EMBL" id="CADEPI010000303">
    <property type="protein sequence ID" value="CAB3383329.1"/>
    <property type="molecule type" value="Genomic_DNA"/>
</dbReference>
<dbReference type="InterPro" id="IPR000462">
    <property type="entry name" value="CDP-OH_P_trans"/>
</dbReference>
<dbReference type="GO" id="GO:0008654">
    <property type="term" value="P:phospholipid biosynthetic process"/>
    <property type="evidence" value="ECO:0007669"/>
    <property type="project" value="InterPro"/>
</dbReference>
<evidence type="ECO:0000313" key="2">
    <source>
        <dbReference type="EMBL" id="CAB3383329.1"/>
    </source>
</evidence>
<proteinExistence type="predicted"/>
<keyword evidence="1" id="KW-0472">Membrane</keyword>
<dbReference type="AlphaFoldDB" id="A0A8S1DLC9"/>
<keyword evidence="1" id="KW-0812">Transmembrane</keyword>
<name>A0A8S1DLC9_9INSE</name>
<feature type="transmembrane region" description="Helical" evidence="1">
    <location>
        <begin position="12"/>
        <end position="33"/>
    </location>
</feature>
<evidence type="ECO:0000313" key="3">
    <source>
        <dbReference type="Proteomes" id="UP000494165"/>
    </source>
</evidence>
<protein>
    <submittedName>
        <fullName evidence="2">Uncharacterized protein</fullName>
    </submittedName>
</protein>
<sequence length="336" mass="37340">MALNLWESKVLQLIAAGLLLFYVWMDVALYYQVQAMPVSNGKGSAASSSSSPFAHVTMKALLLDHTTHYVHNPLAVWFNEATNFAEVFTWITANMVSFSHVVVAVVGMKLLWSDSLSTRQLGVLLFEVRSFLDAFDGTLARARAHSSLEEPGIGSSGHLIDGACDALGCTAMFFGCLGILRRKPPPHYSALPGPGGKEARETLAQSNRRALTLVGCAALQMTLSSLFWNRTLSEYHDLLEIPGSTYSTRVIQNTVFKSSALWITVWFWRLTNPHAMMEMILISIFLDKLWHFLSWIQYIGFVILLVQVSITETHLHYVQDLIPAVNASMMTPLSGR</sequence>